<dbReference type="InterPro" id="IPR041577">
    <property type="entry name" value="RT_RNaseH_2"/>
</dbReference>
<dbReference type="Pfam" id="PF13456">
    <property type="entry name" value="RVT_3"/>
    <property type="match status" value="1"/>
</dbReference>
<dbReference type="GO" id="GO:0004523">
    <property type="term" value="F:RNA-DNA hybrid ribonuclease activity"/>
    <property type="evidence" value="ECO:0007669"/>
    <property type="project" value="InterPro"/>
</dbReference>
<dbReference type="InterPro" id="IPR043502">
    <property type="entry name" value="DNA/RNA_pol_sf"/>
</dbReference>
<dbReference type="CDD" id="cd09279">
    <property type="entry name" value="RNase_HI_like"/>
    <property type="match status" value="1"/>
</dbReference>
<dbReference type="KEGG" id="aprc:113857730"/>
<dbReference type="Proteomes" id="UP000694853">
    <property type="component" value="Unplaced"/>
</dbReference>
<dbReference type="GeneID" id="113857730"/>
<dbReference type="Gene3D" id="3.30.70.270">
    <property type="match status" value="2"/>
</dbReference>
<dbReference type="InterPro" id="IPR000477">
    <property type="entry name" value="RT_dom"/>
</dbReference>
<organism evidence="2 3">
    <name type="scientific">Abrus precatorius</name>
    <name type="common">Indian licorice</name>
    <name type="synonym">Glycine abrus</name>
    <dbReference type="NCBI Taxonomy" id="3816"/>
    <lineage>
        <taxon>Eukaryota</taxon>
        <taxon>Viridiplantae</taxon>
        <taxon>Streptophyta</taxon>
        <taxon>Embryophyta</taxon>
        <taxon>Tracheophyta</taxon>
        <taxon>Spermatophyta</taxon>
        <taxon>Magnoliopsida</taxon>
        <taxon>eudicotyledons</taxon>
        <taxon>Gunneridae</taxon>
        <taxon>Pentapetalae</taxon>
        <taxon>rosids</taxon>
        <taxon>fabids</taxon>
        <taxon>Fabales</taxon>
        <taxon>Fabaceae</taxon>
        <taxon>Papilionoideae</taxon>
        <taxon>50 kb inversion clade</taxon>
        <taxon>NPAAA clade</taxon>
        <taxon>indigoferoid/millettioid clade</taxon>
        <taxon>Abreae</taxon>
        <taxon>Abrus</taxon>
    </lineage>
</organism>
<accession>A0A8B8KPC2</accession>
<dbReference type="CDD" id="cd01647">
    <property type="entry name" value="RT_LTR"/>
    <property type="match status" value="1"/>
</dbReference>
<dbReference type="Pfam" id="PF00078">
    <property type="entry name" value="RVT_1"/>
    <property type="match status" value="1"/>
</dbReference>
<reference evidence="3" key="2">
    <citation type="submission" date="2025-08" db="UniProtKB">
        <authorList>
            <consortium name="RefSeq"/>
        </authorList>
    </citation>
    <scope>IDENTIFICATION</scope>
    <source>
        <tissue evidence="3">Young leaves</tissue>
    </source>
</reference>
<feature type="domain" description="RNase H type-1" evidence="1">
    <location>
        <begin position="236"/>
        <end position="366"/>
    </location>
</feature>
<keyword evidence="2" id="KW-1185">Reference proteome</keyword>
<reference evidence="2" key="1">
    <citation type="journal article" date="2019" name="Toxins">
        <title>Detection of Abrin-Like and Prepropulchellin-Like Toxin Genes and Transcripts Using Whole Genome Sequencing and Full-Length Transcript Sequencing of Abrus precatorius.</title>
        <authorList>
            <person name="Hovde B.T."/>
            <person name="Daligault H.E."/>
            <person name="Hanschen E.R."/>
            <person name="Kunde Y.A."/>
            <person name="Johnson M.B."/>
            <person name="Starkenburg S.R."/>
            <person name="Johnson S.L."/>
        </authorList>
    </citation>
    <scope>NUCLEOTIDE SEQUENCE [LARGE SCALE GENOMIC DNA]</scope>
</reference>
<dbReference type="RefSeq" id="XP_027345697.1">
    <property type="nucleotide sequence ID" value="XM_027489896.1"/>
</dbReference>
<dbReference type="PANTHER" id="PTHR48475:SF2">
    <property type="entry name" value="RIBONUCLEASE H"/>
    <property type="match status" value="1"/>
</dbReference>
<dbReference type="GO" id="GO:0003676">
    <property type="term" value="F:nucleic acid binding"/>
    <property type="evidence" value="ECO:0007669"/>
    <property type="project" value="InterPro"/>
</dbReference>
<evidence type="ECO:0000313" key="2">
    <source>
        <dbReference type="Proteomes" id="UP000694853"/>
    </source>
</evidence>
<dbReference type="InterPro" id="IPR012337">
    <property type="entry name" value="RNaseH-like_sf"/>
</dbReference>
<gene>
    <name evidence="3" type="primary">LOC113857730</name>
</gene>
<dbReference type="PANTHER" id="PTHR48475">
    <property type="entry name" value="RIBONUCLEASE H"/>
    <property type="match status" value="1"/>
</dbReference>
<dbReference type="Pfam" id="PF17919">
    <property type="entry name" value="RT_RNaseH_2"/>
    <property type="match status" value="1"/>
</dbReference>
<proteinExistence type="predicted"/>
<evidence type="ECO:0000313" key="3">
    <source>
        <dbReference type="RefSeq" id="XP_027345697.1"/>
    </source>
</evidence>
<name>A0A8B8KPC2_ABRPR</name>
<protein>
    <submittedName>
        <fullName evidence="3">Uncharacterized protein LOC113857730</fullName>
    </submittedName>
</protein>
<dbReference type="PROSITE" id="PS50879">
    <property type="entry name" value="RNASE_H_1"/>
    <property type="match status" value="1"/>
</dbReference>
<dbReference type="AlphaFoldDB" id="A0A8B8KPC2"/>
<dbReference type="InterPro" id="IPR036397">
    <property type="entry name" value="RNaseH_sf"/>
</dbReference>
<dbReference type="Gene3D" id="3.30.420.10">
    <property type="entry name" value="Ribonuclease H-like superfamily/Ribonuclease H"/>
    <property type="match status" value="2"/>
</dbReference>
<dbReference type="InterPro" id="IPR002156">
    <property type="entry name" value="RNaseH_domain"/>
</dbReference>
<evidence type="ECO:0000259" key="1">
    <source>
        <dbReference type="PROSITE" id="PS50879"/>
    </source>
</evidence>
<dbReference type="InterPro" id="IPR043128">
    <property type="entry name" value="Rev_trsase/Diguanyl_cyclase"/>
</dbReference>
<dbReference type="SUPFAM" id="SSF53098">
    <property type="entry name" value="Ribonuclease H-like"/>
    <property type="match status" value="2"/>
</dbReference>
<dbReference type="SUPFAM" id="SSF56672">
    <property type="entry name" value="DNA/RNA polymerases"/>
    <property type="match status" value="1"/>
</dbReference>
<dbReference type="OrthoDB" id="101614at2759"/>
<sequence length="646" mass="74842">MPFSLKNAGATYQRLMNKIFEKQVGKCMEVYVNDIVVKFIAIEQHLEHLKEVFGEARRHGIWFNPEKCTFGVAGGKFLEFMLSERGIQENPDKCQDTIEMTSPWNIKEVQRLDGQIAALARFLPIMVERSWPFIDLLKKSQKFSWSDECEEAFLQYKIMLATSHILTKPKPEQDMIVYLVVSDNAISSVLLQETPEPVPVYFISRTLQILETRYQLMEKVVLALIHTARRLRHYFQSHQVVVRTNYRSLNRLGSRAEIILEGPNTVTIEQSIQFEFKASNNQAEYEALLAGLRLAKKIRVERITCWSDSKIVAEQVNETYQVKDSVMLQYYQEFKNMEGEFDKVHVRYTPRTMNEQADKLARLASQRKPGQLQSVIHQEIHTPSISKQECMNIENRPQNWMTSIIQYLTSSSLPNDPTLAKKIRIQAAKYILLGKELYKRGISTPMLKCLDEDQASYVMRKIREGICGTHSGGRTMATKILRVGYFCLTLSKDCHIFVKKCIPCQQHDPHIYQYADTIHPINWRFNEFLEGLHIKHKVTFVEHPQSNGQAEAANKETPFRLTYGIDAMVPVEIGEPSFRRQKFEESANRESLVVNLDLLDEVRGQATIVAEASKRIMAKKFNSKINPRQFYVDDLVWRVTGEERQD</sequence>
<dbReference type="Gene3D" id="1.10.340.70">
    <property type="match status" value="1"/>
</dbReference>